<dbReference type="SUPFAM" id="SSF46689">
    <property type="entry name" value="Homeodomain-like"/>
    <property type="match status" value="1"/>
</dbReference>
<dbReference type="InterPro" id="IPR036271">
    <property type="entry name" value="Tet_transcr_reg_TetR-rel_C_sf"/>
</dbReference>
<dbReference type="EMBL" id="LT629710">
    <property type="protein sequence ID" value="SDO50844.1"/>
    <property type="molecule type" value="Genomic_DNA"/>
</dbReference>
<name>A0A1H0K4N5_9ACTN</name>
<dbReference type="Gene3D" id="1.10.357.10">
    <property type="entry name" value="Tetracycline Repressor, domain 2"/>
    <property type="match status" value="1"/>
</dbReference>
<dbReference type="Pfam" id="PF13977">
    <property type="entry name" value="TetR_C_6"/>
    <property type="match status" value="1"/>
</dbReference>
<dbReference type="InterPro" id="IPR050109">
    <property type="entry name" value="HTH-type_TetR-like_transc_reg"/>
</dbReference>
<keyword evidence="1" id="KW-0678">Repressor</keyword>
<evidence type="ECO:0000256" key="3">
    <source>
        <dbReference type="ARBA" id="ARBA00023125"/>
    </source>
</evidence>
<keyword evidence="8" id="KW-1185">Reference proteome</keyword>
<accession>A0A1H0K4N5</accession>
<dbReference type="InterPro" id="IPR001647">
    <property type="entry name" value="HTH_TetR"/>
</dbReference>
<dbReference type="PROSITE" id="PS50977">
    <property type="entry name" value="HTH_TETR_2"/>
    <property type="match status" value="1"/>
</dbReference>
<dbReference type="Proteomes" id="UP000198741">
    <property type="component" value="Chromosome I"/>
</dbReference>
<dbReference type="PANTHER" id="PTHR30055:SF226">
    <property type="entry name" value="HTH-TYPE TRANSCRIPTIONAL REGULATOR PKSA"/>
    <property type="match status" value="1"/>
</dbReference>
<feature type="domain" description="HTH tetR-type" evidence="6">
    <location>
        <begin position="7"/>
        <end position="67"/>
    </location>
</feature>
<reference evidence="7 8" key="1">
    <citation type="submission" date="2016-10" db="EMBL/GenBank/DDBJ databases">
        <authorList>
            <person name="de Groot N.N."/>
        </authorList>
    </citation>
    <scope>NUCLEOTIDE SEQUENCE [LARGE SCALE GENOMIC DNA]</scope>
    <source>
        <strain evidence="8">P4-7,KCTC 19426,CECT 7604</strain>
    </source>
</reference>
<feature type="DNA-binding region" description="H-T-H motif" evidence="5">
    <location>
        <begin position="30"/>
        <end position="49"/>
    </location>
</feature>
<dbReference type="GO" id="GO:0000976">
    <property type="term" value="F:transcription cis-regulatory region binding"/>
    <property type="evidence" value="ECO:0007669"/>
    <property type="project" value="TreeGrafter"/>
</dbReference>
<dbReference type="InterPro" id="IPR009057">
    <property type="entry name" value="Homeodomain-like_sf"/>
</dbReference>
<dbReference type="Pfam" id="PF00440">
    <property type="entry name" value="TetR_N"/>
    <property type="match status" value="1"/>
</dbReference>
<dbReference type="InterPro" id="IPR039538">
    <property type="entry name" value="BetI_C"/>
</dbReference>
<evidence type="ECO:0000313" key="8">
    <source>
        <dbReference type="Proteomes" id="UP000198741"/>
    </source>
</evidence>
<protein>
    <submittedName>
        <fullName evidence="7">DNA-binding transcriptional regulator YbjK</fullName>
    </submittedName>
</protein>
<evidence type="ECO:0000256" key="5">
    <source>
        <dbReference type="PROSITE-ProRule" id="PRU00335"/>
    </source>
</evidence>
<dbReference type="STRING" id="1090615.SAMN04515671_1161"/>
<evidence type="ECO:0000256" key="2">
    <source>
        <dbReference type="ARBA" id="ARBA00023015"/>
    </source>
</evidence>
<dbReference type="AlphaFoldDB" id="A0A1H0K4N5"/>
<keyword evidence="3 5" id="KW-0238">DNA-binding</keyword>
<evidence type="ECO:0000259" key="6">
    <source>
        <dbReference type="PROSITE" id="PS50977"/>
    </source>
</evidence>
<evidence type="ECO:0000313" key="7">
    <source>
        <dbReference type="EMBL" id="SDO50844.1"/>
    </source>
</evidence>
<organism evidence="7 8">
    <name type="scientific">Nakamurella panacisegetis</name>
    <dbReference type="NCBI Taxonomy" id="1090615"/>
    <lineage>
        <taxon>Bacteria</taxon>
        <taxon>Bacillati</taxon>
        <taxon>Actinomycetota</taxon>
        <taxon>Actinomycetes</taxon>
        <taxon>Nakamurellales</taxon>
        <taxon>Nakamurellaceae</taxon>
        <taxon>Nakamurella</taxon>
    </lineage>
</organism>
<dbReference type="GO" id="GO:0003700">
    <property type="term" value="F:DNA-binding transcription factor activity"/>
    <property type="evidence" value="ECO:0007669"/>
    <property type="project" value="TreeGrafter"/>
</dbReference>
<dbReference type="SUPFAM" id="SSF48498">
    <property type="entry name" value="Tetracyclin repressor-like, C-terminal domain"/>
    <property type="match status" value="1"/>
</dbReference>
<evidence type="ECO:0000256" key="4">
    <source>
        <dbReference type="ARBA" id="ARBA00023163"/>
    </source>
</evidence>
<dbReference type="PANTHER" id="PTHR30055">
    <property type="entry name" value="HTH-TYPE TRANSCRIPTIONAL REGULATOR RUTR"/>
    <property type="match status" value="1"/>
</dbReference>
<dbReference type="RefSeq" id="WP_172832224.1">
    <property type="nucleotide sequence ID" value="NZ_LT629710.1"/>
</dbReference>
<keyword evidence="4" id="KW-0804">Transcription</keyword>
<keyword evidence="2" id="KW-0805">Transcription regulation</keyword>
<evidence type="ECO:0000256" key="1">
    <source>
        <dbReference type="ARBA" id="ARBA00022491"/>
    </source>
</evidence>
<sequence length="199" mass="21992">MPRISVAQRRELLLEAAWRVLVRDGFAAATTRAICAEAGMKQGVFHYCFTNRDELLREVAAGLLAAQVSASMDAVGTDGSMEEAVTRAFGVYWDAVEAEPGLHQVLYEITTAVLRDPRSSEIARFQYRRYLDGVRGTLDQLEQIRQIVWDLDKEVLARQVVTVLDGLTLHYLVDRDSAAAHAALAAFAADFATHARPVS</sequence>
<gene>
    <name evidence="7" type="ORF">SAMN04515671_1161</name>
</gene>
<proteinExistence type="predicted"/>